<accession>A0ABU4ZVQ5</accession>
<reference evidence="1 2" key="1">
    <citation type="submission" date="2023-08" db="EMBL/GenBank/DDBJ databases">
        <title>Implementing the SeqCode for naming new Mesorhizobium species isolated from Vachellia karroo root nodules.</title>
        <authorList>
            <person name="Van Lill M."/>
        </authorList>
    </citation>
    <scope>NUCLEOTIDE SEQUENCE [LARGE SCALE GENOMIC DNA]</scope>
    <source>
        <strain evidence="1 2">VK25D</strain>
    </source>
</reference>
<protein>
    <recommendedName>
        <fullName evidence="3">TonB C-terminal domain-containing protein</fullName>
    </recommendedName>
</protein>
<keyword evidence="2" id="KW-1185">Reference proteome</keyword>
<proteinExistence type="predicted"/>
<gene>
    <name evidence="1" type="ORF">RFM42_00750</name>
</gene>
<dbReference type="RefSeq" id="WP_320319283.1">
    <property type="nucleotide sequence ID" value="NZ_JAVIIR010000008.1"/>
</dbReference>
<evidence type="ECO:0000313" key="2">
    <source>
        <dbReference type="Proteomes" id="UP001285154"/>
    </source>
</evidence>
<sequence>MNFRYVLAAFAFALIASPGCGKAQAQQRACGSRDPVNSIAEMSGAIYACWQPPAGTGGMSLTLCFSLRRDGTLVGKPRATFSKLGPDDRLNKAFVASVLEALNKELPVPFTKGMGGAIAGRVLCPLFRAAAEGRS</sequence>
<dbReference type="PIRSF" id="PIRSF034077">
    <property type="entry name" value="UCP034077"/>
    <property type="match status" value="1"/>
</dbReference>
<name>A0ABU4ZVQ5_9HYPH</name>
<dbReference type="Proteomes" id="UP001285154">
    <property type="component" value="Unassembled WGS sequence"/>
</dbReference>
<dbReference type="InterPro" id="IPR014587">
    <property type="entry name" value="UCP034077"/>
</dbReference>
<organism evidence="1 2">
    <name type="scientific">Mesorhizobium vachelliae</name>
    <dbReference type="NCBI Taxonomy" id="3072309"/>
    <lineage>
        <taxon>Bacteria</taxon>
        <taxon>Pseudomonadati</taxon>
        <taxon>Pseudomonadota</taxon>
        <taxon>Alphaproteobacteria</taxon>
        <taxon>Hyphomicrobiales</taxon>
        <taxon>Phyllobacteriaceae</taxon>
        <taxon>Mesorhizobium</taxon>
    </lineage>
</organism>
<dbReference type="EMBL" id="JAVIIQ010000001">
    <property type="protein sequence ID" value="MDX8529486.1"/>
    <property type="molecule type" value="Genomic_DNA"/>
</dbReference>
<comment type="caution">
    <text evidence="1">The sequence shown here is derived from an EMBL/GenBank/DDBJ whole genome shotgun (WGS) entry which is preliminary data.</text>
</comment>
<evidence type="ECO:0000313" key="1">
    <source>
        <dbReference type="EMBL" id="MDX8529486.1"/>
    </source>
</evidence>
<evidence type="ECO:0008006" key="3">
    <source>
        <dbReference type="Google" id="ProtNLM"/>
    </source>
</evidence>